<comment type="caution">
    <text evidence="1">The sequence shown here is derived from an EMBL/GenBank/DDBJ whole genome shotgun (WGS) entry which is preliminary data.</text>
</comment>
<sequence>MSLTITDRVEYDVSHHGAGTASATRCGWHGINRPDEQCDGTPVESVEIRDAGKRTRWIAACERATRQIDDLPHQRHVA</sequence>
<dbReference type="Proteomes" id="UP001596058">
    <property type="component" value="Unassembled WGS sequence"/>
</dbReference>
<keyword evidence="2" id="KW-1185">Reference proteome</keyword>
<dbReference type="RefSeq" id="WP_379524088.1">
    <property type="nucleotide sequence ID" value="NZ_JBHSPA010000114.1"/>
</dbReference>
<organism evidence="1 2">
    <name type="scientific">Nonomuraea insulae</name>
    <dbReference type="NCBI Taxonomy" id="1616787"/>
    <lineage>
        <taxon>Bacteria</taxon>
        <taxon>Bacillati</taxon>
        <taxon>Actinomycetota</taxon>
        <taxon>Actinomycetes</taxon>
        <taxon>Streptosporangiales</taxon>
        <taxon>Streptosporangiaceae</taxon>
        <taxon>Nonomuraea</taxon>
    </lineage>
</organism>
<name>A0ABW1DBT5_9ACTN</name>
<dbReference type="EMBL" id="JBHSPA010000114">
    <property type="protein sequence ID" value="MFC5834675.1"/>
    <property type="molecule type" value="Genomic_DNA"/>
</dbReference>
<gene>
    <name evidence="1" type="ORF">ACFPZ3_63455</name>
</gene>
<proteinExistence type="predicted"/>
<reference evidence="2" key="1">
    <citation type="journal article" date="2019" name="Int. J. Syst. Evol. Microbiol.">
        <title>The Global Catalogue of Microorganisms (GCM) 10K type strain sequencing project: providing services to taxonomists for standard genome sequencing and annotation.</title>
        <authorList>
            <consortium name="The Broad Institute Genomics Platform"/>
            <consortium name="The Broad Institute Genome Sequencing Center for Infectious Disease"/>
            <person name="Wu L."/>
            <person name="Ma J."/>
        </authorList>
    </citation>
    <scope>NUCLEOTIDE SEQUENCE [LARGE SCALE GENOMIC DNA]</scope>
    <source>
        <strain evidence="2">CCUG 53903</strain>
    </source>
</reference>
<protein>
    <submittedName>
        <fullName evidence="1">Uncharacterized protein</fullName>
    </submittedName>
</protein>
<evidence type="ECO:0000313" key="1">
    <source>
        <dbReference type="EMBL" id="MFC5834675.1"/>
    </source>
</evidence>
<accession>A0ABW1DBT5</accession>
<evidence type="ECO:0000313" key="2">
    <source>
        <dbReference type="Proteomes" id="UP001596058"/>
    </source>
</evidence>